<proteinExistence type="predicted"/>
<keyword evidence="2" id="KW-1185">Reference proteome</keyword>
<accession>A0ACD5YJE0</accession>
<name>A0ACD5YJE0_AVESA</name>
<organism evidence="1 2">
    <name type="scientific">Avena sativa</name>
    <name type="common">Oat</name>
    <dbReference type="NCBI Taxonomy" id="4498"/>
    <lineage>
        <taxon>Eukaryota</taxon>
        <taxon>Viridiplantae</taxon>
        <taxon>Streptophyta</taxon>
        <taxon>Embryophyta</taxon>
        <taxon>Tracheophyta</taxon>
        <taxon>Spermatophyta</taxon>
        <taxon>Magnoliopsida</taxon>
        <taxon>Liliopsida</taxon>
        <taxon>Poales</taxon>
        <taxon>Poaceae</taxon>
        <taxon>BOP clade</taxon>
        <taxon>Pooideae</taxon>
        <taxon>Poodae</taxon>
        <taxon>Poeae</taxon>
        <taxon>Poeae Chloroplast Group 1 (Aveneae type)</taxon>
        <taxon>Aveninae</taxon>
        <taxon>Avena</taxon>
    </lineage>
</organism>
<dbReference type="Proteomes" id="UP001732700">
    <property type="component" value="Chromosome 5D"/>
</dbReference>
<protein>
    <submittedName>
        <fullName evidence="1">Uncharacterized protein</fullName>
    </submittedName>
</protein>
<reference evidence="1" key="1">
    <citation type="submission" date="2021-05" db="EMBL/GenBank/DDBJ databases">
        <authorList>
            <person name="Scholz U."/>
            <person name="Mascher M."/>
            <person name="Fiebig A."/>
        </authorList>
    </citation>
    <scope>NUCLEOTIDE SEQUENCE [LARGE SCALE GENOMIC DNA]</scope>
</reference>
<evidence type="ECO:0000313" key="1">
    <source>
        <dbReference type="EnsemblPlants" id="AVESA.00010b.r2.5DG0991780.1.CDS"/>
    </source>
</evidence>
<sequence length="456" mass="51657">MRKRALADPFSRERSQDEWRDWPNLPSVLIDDIAGRLLGYDVAEYLRLRSACREWRACTVDPREGGSDLDSRFRPRNWIMLSSSQGVRRQFINTSTGACAQIDLPELSGHHLETYTEGLLLLRDEASDAVRLLNPLTRALTDLPPITVDLGSTYVAWKANDESLARFIYAGISDETSPATVVLFMCGTVCSIAYAKPGDERWALMDKECWKSLPTQRSRSHGQLLNIIRYVSVLTMEGCIYLSTLDGNILKVSIHPKPRLVPVVVNQPFDLLPSDVISYLLPANNNNSTMLMVRYYQTLQHLSLAEQRNMKRRKDVIKVQINDTIRRYSWHLIQVFQVNLANKTLVPVVDIGHRALFIGDVACLSISTKRFPSVAGNAVYLGVNSSCSTSFGVRYLLDKRIDPPFQFVLGDEKEPFHFRRCGLKQDKKIVPLARPFTLQEYLVCYTGIKGGIRDLS</sequence>
<reference evidence="1" key="2">
    <citation type="submission" date="2025-09" db="UniProtKB">
        <authorList>
            <consortium name="EnsemblPlants"/>
        </authorList>
    </citation>
    <scope>IDENTIFICATION</scope>
</reference>
<evidence type="ECO:0000313" key="2">
    <source>
        <dbReference type="Proteomes" id="UP001732700"/>
    </source>
</evidence>
<dbReference type="EnsemblPlants" id="AVESA.00010b.r2.5DG0991780.1">
    <property type="protein sequence ID" value="AVESA.00010b.r2.5DG0991780.1.CDS"/>
    <property type="gene ID" value="AVESA.00010b.r2.5DG0991780"/>
</dbReference>